<dbReference type="PANTHER" id="PTHR30168">
    <property type="entry name" value="PUTATIVE MEMBRANE PROTEIN YPFJ"/>
    <property type="match status" value="1"/>
</dbReference>
<dbReference type="EMBL" id="JBHUJB010000005">
    <property type="protein sequence ID" value="MFD2157329.1"/>
    <property type="molecule type" value="Genomic_DNA"/>
</dbReference>
<feature type="compositionally biased region" description="Basic residues" evidence="5">
    <location>
        <begin position="1"/>
        <end position="10"/>
    </location>
</feature>
<evidence type="ECO:0000256" key="4">
    <source>
        <dbReference type="ARBA" id="ARBA00023136"/>
    </source>
</evidence>
<evidence type="ECO:0000313" key="7">
    <source>
        <dbReference type="EMBL" id="MFD2157329.1"/>
    </source>
</evidence>
<protein>
    <submittedName>
        <fullName evidence="7">Neutral zinc metallopeptidase</fullName>
    </submittedName>
</protein>
<evidence type="ECO:0000256" key="6">
    <source>
        <dbReference type="SAM" id="Phobius"/>
    </source>
</evidence>
<evidence type="ECO:0000256" key="5">
    <source>
        <dbReference type="SAM" id="MobiDB-lite"/>
    </source>
</evidence>
<keyword evidence="2 6" id="KW-0812">Transmembrane</keyword>
<feature type="region of interest" description="Disordered" evidence="5">
    <location>
        <begin position="1"/>
        <end position="24"/>
    </location>
</feature>
<evidence type="ECO:0000256" key="1">
    <source>
        <dbReference type="ARBA" id="ARBA00004167"/>
    </source>
</evidence>
<dbReference type="Proteomes" id="UP001597389">
    <property type="component" value="Unassembled WGS sequence"/>
</dbReference>
<evidence type="ECO:0000256" key="3">
    <source>
        <dbReference type="ARBA" id="ARBA00022989"/>
    </source>
</evidence>
<comment type="subcellular location">
    <subcellularLocation>
        <location evidence="1">Membrane</location>
        <topology evidence="1">Single-pass membrane protein</topology>
    </subcellularLocation>
</comment>
<evidence type="ECO:0000313" key="8">
    <source>
        <dbReference type="Proteomes" id="UP001597389"/>
    </source>
</evidence>
<reference evidence="8" key="1">
    <citation type="journal article" date="2019" name="Int. J. Syst. Evol. Microbiol.">
        <title>The Global Catalogue of Microorganisms (GCM) 10K type strain sequencing project: providing services to taxonomists for standard genome sequencing and annotation.</title>
        <authorList>
            <consortium name="The Broad Institute Genomics Platform"/>
            <consortium name="The Broad Institute Genome Sequencing Center for Infectious Disease"/>
            <person name="Wu L."/>
            <person name="Ma J."/>
        </authorList>
    </citation>
    <scope>NUCLEOTIDE SEQUENCE [LARGE SCALE GENOMIC DNA]</scope>
    <source>
        <strain evidence="8">CCUG 57942</strain>
    </source>
</reference>
<keyword evidence="3 6" id="KW-1133">Transmembrane helix</keyword>
<proteinExistence type="predicted"/>
<sequence length="300" mass="33986">MKWRGRRKSTHVTDRRGEAIPRSSGSNAAAGLLLGFFFRSSRKTKLAIILVAIFAFTFFRGPMMEMIGLSELAPTEQSHSGQNDEMRDYLSVMMADNETVWTNVLAKQGLRYRPANMIIYSQRTQIPGGIADARMGPFYLPANETIYIDPSFFSELKEKFGAKGDFAEAYVVAHEYGHHIQNIMGRLQELHTQRGTVSKKEYNQHSVRVELQADFLAGVFAHHANNTFKEFLEAGDIEEAMRCAEAIGDDRLQQQSQGSVVRDSFTHGTSKQRAYWFQKGYTTGDLKEGEKLYTLPYSQL</sequence>
<keyword evidence="4 6" id="KW-0472">Membrane</keyword>
<comment type="caution">
    <text evidence="7">The sequence shown here is derived from an EMBL/GenBank/DDBJ whole genome shotgun (WGS) entry which is preliminary data.</text>
</comment>
<organism evidence="7 8">
    <name type="scientific">Rubritalea tangerina</name>
    <dbReference type="NCBI Taxonomy" id="430798"/>
    <lineage>
        <taxon>Bacteria</taxon>
        <taxon>Pseudomonadati</taxon>
        <taxon>Verrucomicrobiota</taxon>
        <taxon>Verrucomicrobiia</taxon>
        <taxon>Verrucomicrobiales</taxon>
        <taxon>Rubritaleaceae</taxon>
        <taxon>Rubritalea</taxon>
    </lineage>
</organism>
<gene>
    <name evidence="7" type="ORF">ACFSW8_00285</name>
</gene>
<feature type="transmembrane region" description="Helical" evidence="6">
    <location>
        <begin position="46"/>
        <end position="63"/>
    </location>
</feature>
<dbReference type="Pfam" id="PF04228">
    <property type="entry name" value="Zn_peptidase"/>
    <property type="match status" value="1"/>
</dbReference>
<dbReference type="InterPro" id="IPR007343">
    <property type="entry name" value="Uncharacterised_pept_Zn_put"/>
</dbReference>
<accession>A0ABW4Z5X7</accession>
<name>A0ABW4Z5X7_9BACT</name>
<dbReference type="PANTHER" id="PTHR30168:SF0">
    <property type="entry name" value="INNER MEMBRANE PROTEIN"/>
    <property type="match status" value="1"/>
</dbReference>
<keyword evidence="8" id="KW-1185">Reference proteome</keyword>
<dbReference type="RefSeq" id="WP_377091313.1">
    <property type="nucleotide sequence ID" value="NZ_JBHSJL010000014.1"/>
</dbReference>
<evidence type="ECO:0000256" key="2">
    <source>
        <dbReference type="ARBA" id="ARBA00022692"/>
    </source>
</evidence>